<feature type="region of interest" description="Disordered" evidence="8">
    <location>
        <begin position="1"/>
        <end position="26"/>
    </location>
</feature>
<keyword evidence="7" id="KW-0998">Cell outer membrane</keyword>
<evidence type="ECO:0000256" key="8">
    <source>
        <dbReference type="SAM" id="MobiDB-lite"/>
    </source>
</evidence>
<evidence type="ECO:0000256" key="4">
    <source>
        <dbReference type="ARBA" id="ARBA00022692"/>
    </source>
</evidence>
<keyword evidence="5" id="KW-0732">Signal</keyword>
<evidence type="ECO:0000256" key="6">
    <source>
        <dbReference type="ARBA" id="ARBA00023136"/>
    </source>
</evidence>
<dbReference type="GO" id="GO:0009986">
    <property type="term" value="C:cell surface"/>
    <property type="evidence" value="ECO:0007669"/>
    <property type="project" value="UniProtKB-SubCell"/>
</dbReference>
<feature type="non-terminal residue" evidence="10">
    <location>
        <position position="1"/>
    </location>
</feature>
<evidence type="ECO:0000313" key="11">
    <source>
        <dbReference type="Proteomes" id="UP000317327"/>
    </source>
</evidence>
<evidence type="ECO:0000313" key="10">
    <source>
        <dbReference type="EMBL" id="TRO10668.1"/>
    </source>
</evidence>
<protein>
    <recommendedName>
        <fullName evidence="9">Trimeric autotransporter adhesin YadA-like C-terminal membrane anchor domain-containing protein</fullName>
    </recommendedName>
</protein>
<evidence type="ECO:0000256" key="1">
    <source>
        <dbReference type="ARBA" id="ARBA00004241"/>
    </source>
</evidence>
<organism evidence="10 11">
    <name type="scientific">Ectopseudomonas mendocina</name>
    <name type="common">Pseudomonas mendocina</name>
    <dbReference type="NCBI Taxonomy" id="300"/>
    <lineage>
        <taxon>Bacteria</taxon>
        <taxon>Pseudomonadati</taxon>
        <taxon>Pseudomonadota</taxon>
        <taxon>Gammaproteobacteria</taxon>
        <taxon>Pseudomonadales</taxon>
        <taxon>Pseudomonadaceae</taxon>
        <taxon>Ectopseudomonas</taxon>
    </lineage>
</organism>
<dbReference type="Gene3D" id="3.30.1300.30">
    <property type="entry name" value="GSPII I/J protein-like"/>
    <property type="match status" value="1"/>
</dbReference>
<dbReference type="InterPro" id="IPR045584">
    <property type="entry name" value="Pilin-like"/>
</dbReference>
<dbReference type="EMBL" id="SCFV01000020">
    <property type="protein sequence ID" value="TRO10668.1"/>
    <property type="molecule type" value="Genomic_DNA"/>
</dbReference>
<feature type="compositionally biased region" description="Gly residues" evidence="8">
    <location>
        <begin position="52"/>
        <end position="65"/>
    </location>
</feature>
<keyword evidence="6" id="KW-0472">Membrane</keyword>
<feature type="compositionally biased region" description="Basic residues" evidence="8">
    <location>
        <begin position="1"/>
        <end position="10"/>
    </location>
</feature>
<dbReference type="GO" id="GO:0009279">
    <property type="term" value="C:cell outer membrane"/>
    <property type="evidence" value="ECO:0007669"/>
    <property type="project" value="UniProtKB-SubCell"/>
</dbReference>
<dbReference type="Proteomes" id="UP000317327">
    <property type="component" value="Unassembled WGS sequence"/>
</dbReference>
<evidence type="ECO:0000256" key="3">
    <source>
        <dbReference type="ARBA" id="ARBA00022452"/>
    </source>
</evidence>
<dbReference type="InterPro" id="IPR005594">
    <property type="entry name" value="YadA_C"/>
</dbReference>
<name>A0ABD7RU05_ECTME</name>
<evidence type="ECO:0000256" key="2">
    <source>
        <dbReference type="ARBA" id="ARBA00004442"/>
    </source>
</evidence>
<comment type="subcellular location">
    <subcellularLocation>
        <location evidence="2">Cell outer membrane</location>
    </subcellularLocation>
    <subcellularLocation>
        <location evidence="1">Cell surface</location>
    </subcellularLocation>
</comment>
<sequence>EKKPRNKPHRDRCDYNPEPAQPGWKHRSRISETLGHVHRNPHDQRITVLEGGTSGGGTGGTGGGSTVDQTYVDNSSSTTLNTANAYTDARYDQAVQEAVQESKAYTDREIARTEKFLSAGIAAVAAQPMLPALQEGQRALAVGTGHYNGANAVGVSFGYAPRSNIVVSGGVSGVSGEGKPVFRTSASYVW</sequence>
<dbReference type="AlphaFoldDB" id="A0ABD7RU05"/>
<feature type="region of interest" description="Disordered" evidence="8">
    <location>
        <begin position="48"/>
        <end position="75"/>
    </location>
</feature>
<proteinExistence type="predicted"/>
<gene>
    <name evidence="10" type="ORF">EQ836_25190</name>
</gene>
<evidence type="ECO:0000256" key="7">
    <source>
        <dbReference type="ARBA" id="ARBA00023237"/>
    </source>
</evidence>
<comment type="caution">
    <text evidence="10">The sequence shown here is derived from an EMBL/GenBank/DDBJ whole genome shotgun (WGS) entry which is preliminary data.</text>
</comment>
<feature type="domain" description="Trimeric autotransporter adhesin YadA-like C-terminal membrane anchor" evidence="9">
    <location>
        <begin position="135"/>
        <end position="190"/>
    </location>
</feature>
<keyword evidence="3" id="KW-1134">Transmembrane beta strand</keyword>
<dbReference type="RefSeq" id="WP_185966329.1">
    <property type="nucleotide sequence ID" value="NZ_SCFV01000020.1"/>
</dbReference>
<evidence type="ECO:0000259" key="9">
    <source>
        <dbReference type="Pfam" id="PF03895"/>
    </source>
</evidence>
<accession>A0ABD7RU05</accession>
<keyword evidence="4" id="KW-0812">Transmembrane</keyword>
<evidence type="ECO:0000256" key="5">
    <source>
        <dbReference type="ARBA" id="ARBA00022729"/>
    </source>
</evidence>
<reference evidence="10 11" key="1">
    <citation type="submission" date="2019-01" db="EMBL/GenBank/DDBJ databases">
        <title>Whole genome shotgun sequencing of Pseudomonas spp. isolated by its ability to degrade furfural.</title>
        <authorList>
            <person name="Donoso R."/>
            <person name="Farkas C."/>
            <person name="Villegas P."/>
            <person name="Gonzales-Toro F."/>
            <person name="Guajardo-Parra M."/>
            <person name="Araya-Nail M."/>
            <person name="Morgante V."/>
            <person name="Perez-Pantoja D."/>
        </authorList>
    </citation>
    <scope>NUCLEOTIDE SEQUENCE [LARGE SCALE GENOMIC DNA]</scope>
    <source>
        <strain evidence="10 11">VN231</strain>
    </source>
</reference>
<dbReference type="SUPFAM" id="SSF54523">
    <property type="entry name" value="Pili subunits"/>
    <property type="match status" value="1"/>
</dbReference>
<dbReference type="Pfam" id="PF03895">
    <property type="entry name" value="YadA_anchor"/>
    <property type="match status" value="1"/>
</dbReference>